<dbReference type="Pfam" id="PF03309">
    <property type="entry name" value="Pan_kinase"/>
    <property type="match status" value="1"/>
</dbReference>
<dbReference type="SUPFAM" id="SSF53067">
    <property type="entry name" value="Actin-like ATPase domain"/>
    <property type="match status" value="2"/>
</dbReference>
<keyword evidence="12 16" id="KW-0630">Potassium</keyword>
<evidence type="ECO:0000256" key="4">
    <source>
        <dbReference type="ARBA" id="ARBA00005225"/>
    </source>
</evidence>
<reference evidence="17 18" key="1">
    <citation type="submission" date="2010-06" db="EMBL/GenBank/DDBJ databases">
        <title>Complete sequence of chromosome of Nitrosococcus watsoni C-113.</title>
        <authorList>
            <consortium name="US DOE Joint Genome Institute"/>
            <person name="Lucas S."/>
            <person name="Copeland A."/>
            <person name="Lapidus A."/>
            <person name="Cheng J.-F."/>
            <person name="Bruce D."/>
            <person name="Goodwin L."/>
            <person name="Pitluck S."/>
            <person name="Malfatti S.A."/>
            <person name="Chain P.S.G."/>
            <person name="Land M."/>
            <person name="Hauser L."/>
            <person name="Kyrpides N."/>
            <person name="Ivanova N."/>
            <person name="Cambell M.A."/>
            <person name="Heidelberg J.F."/>
            <person name="Klotz M.G."/>
            <person name="Woyke T."/>
        </authorList>
    </citation>
    <scope>NUCLEOTIDE SEQUENCE [LARGE SCALE GENOMIC DNA]</scope>
    <source>
        <strain evidence="17 18">C-113</strain>
    </source>
</reference>
<dbReference type="Gene3D" id="3.30.420.40">
    <property type="match status" value="2"/>
</dbReference>
<gene>
    <name evidence="16" type="primary">coaX</name>
    <name evidence="17" type="ordered locus">Nwat_0190</name>
</gene>
<name>D8K8V3_NITWC</name>
<dbReference type="GO" id="GO:0046872">
    <property type="term" value="F:metal ion binding"/>
    <property type="evidence" value="ECO:0007669"/>
    <property type="project" value="UniProtKB-KW"/>
</dbReference>
<dbReference type="PANTHER" id="PTHR34265:SF1">
    <property type="entry name" value="TYPE III PANTOTHENATE KINASE"/>
    <property type="match status" value="1"/>
</dbReference>
<keyword evidence="8 16" id="KW-0808">Transferase</keyword>
<dbReference type="KEGG" id="nwa:Nwat_0190"/>
<comment type="catalytic activity">
    <reaction evidence="1 16">
        <text>(R)-pantothenate + ATP = (R)-4'-phosphopantothenate + ADP + H(+)</text>
        <dbReference type="Rhea" id="RHEA:16373"/>
        <dbReference type="ChEBI" id="CHEBI:10986"/>
        <dbReference type="ChEBI" id="CHEBI:15378"/>
        <dbReference type="ChEBI" id="CHEBI:29032"/>
        <dbReference type="ChEBI" id="CHEBI:30616"/>
        <dbReference type="ChEBI" id="CHEBI:456216"/>
        <dbReference type="EC" id="2.7.1.33"/>
    </reaction>
</comment>
<dbReference type="OrthoDB" id="9781305at2"/>
<comment type="subcellular location">
    <subcellularLocation>
        <location evidence="3 16">Cytoplasm</location>
    </subcellularLocation>
</comment>
<organism evidence="17 18">
    <name type="scientific">Nitrosococcus watsoni (strain C-113)</name>
    <dbReference type="NCBI Taxonomy" id="105559"/>
    <lineage>
        <taxon>Bacteria</taxon>
        <taxon>Pseudomonadati</taxon>
        <taxon>Pseudomonadota</taxon>
        <taxon>Gammaproteobacteria</taxon>
        <taxon>Chromatiales</taxon>
        <taxon>Chromatiaceae</taxon>
        <taxon>Nitrosococcus</taxon>
    </lineage>
</organism>
<dbReference type="CDD" id="cd24015">
    <property type="entry name" value="ASKHA_NBD_PanK-III"/>
    <property type="match status" value="1"/>
</dbReference>
<dbReference type="GO" id="GO:0004594">
    <property type="term" value="F:pantothenate kinase activity"/>
    <property type="evidence" value="ECO:0007669"/>
    <property type="project" value="UniProtKB-UniRule"/>
</dbReference>
<feature type="binding site" evidence="16">
    <location>
        <position position="184"/>
    </location>
    <ligand>
        <name>substrate</name>
    </ligand>
</feature>
<proteinExistence type="inferred from homology"/>
<evidence type="ECO:0000313" key="17">
    <source>
        <dbReference type="EMBL" id="ADJ27163.1"/>
    </source>
</evidence>
<keyword evidence="16" id="KW-0479">Metal-binding</keyword>
<dbReference type="STRING" id="105559.Nwat_0190"/>
<feature type="binding site" evidence="16">
    <location>
        <position position="94"/>
    </location>
    <ligand>
        <name>substrate</name>
    </ligand>
</feature>
<comment type="function">
    <text evidence="16">Catalyzes the phosphorylation of pantothenate (Pan), the first step in CoA biosynthesis.</text>
</comment>
<feature type="binding site" evidence="16">
    <location>
        <begin position="6"/>
        <end position="13"/>
    </location>
    <ligand>
        <name>ATP</name>
        <dbReference type="ChEBI" id="CHEBI:30616"/>
    </ligand>
</feature>
<evidence type="ECO:0000256" key="13">
    <source>
        <dbReference type="ARBA" id="ARBA00022993"/>
    </source>
</evidence>
<evidence type="ECO:0000256" key="8">
    <source>
        <dbReference type="ARBA" id="ARBA00022679"/>
    </source>
</evidence>
<evidence type="ECO:0000256" key="1">
    <source>
        <dbReference type="ARBA" id="ARBA00001206"/>
    </source>
</evidence>
<evidence type="ECO:0000256" key="16">
    <source>
        <dbReference type="HAMAP-Rule" id="MF_01274"/>
    </source>
</evidence>
<dbReference type="GO" id="GO:0005524">
    <property type="term" value="F:ATP binding"/>
    <property type="evidence" value="ECO:0007669"/>
    <property type="project" value="UniProtKB-UniRule"/>
</dbReference>
<dbReference type="GO" id="GO:0005737">
    <property type="term" value="C:cytoplasm"/>
    <property type="evidence" value="ECO:0007669"/>
    <property type="project" value="UniProtKB-SubCell"/>
</dbReference>
<dbReference type="GO" id="GO:0015937">
    <property type="term" value="P:coenzyme A biosynthetic process"/>
    <property type="evidence" value="ECO:0007669"/>
    <property type="project" value="UniProtKB-UniRule"/>
</dbReference>
<evidence type="ECO:0000256" key="14">
    <source>
        <dbReference type="ARBA" id="ARBA00038036"/>
    </source>
</evidence>
<dbReference type="HOGENOM" id="CLU_066627_0_0_6"/>
<dbReference type="RefSeq" id="WP_013219275.1">
    <property type="nucleotide sequence ID" value="NC_014315.1"/>
</dbReference>
<feature type="active site" description="Proton acceptor" evidence="16">
    <location>
        <position position="103"/>
    </location>
</feature>
<keyword evidence="18" id="KW-1185">Reference proteome</keyword>
<evidence type="ECO:0000256" key="10">
    <source>
        <dbReference type="ARBA" id="ARBA00022777"/>
    </source>
</evidence>
<feature type="binding site" evidence="16">
    <location>
        <position position="131"/>
    </location>
    <ligand>
        <name>ATP</name>
        <dbReference type="ChEBI" id="CHEBI:30616"/>
    </ligand>
</feature>
<comment type="cofactor">
    <cofactor evidence="16">
        <name>NH4(+)</name>
        <dbReference type="ChEBI" id="CHEBI:28938"/>
    </cofactor>
    <cofactor evidence="16">
        <name>K(+)</name>
        <dbReference type="ChEBI" id="CHEBI:29103"/>
    </cofactor>
    <text evidence="16">A monovalent cation. Ammonium or potassium.</text>
</comment>
<comment type="similarity">
    <text evidence="14 16">Belongs to the type III pantothenate kinase family.</text>
</comment>
<dbReference type="EC" id="2.7.1.33" evidence="6 16"/>
<protein>
    <recommendedName>
        <fullName evidence="15 16">Type III pantothenate kinase</fullName>
        <ecNumber evidence="6 16">2.7.1.33</ecNumber>
    </recommendedName>
    <alternativeName>
        <fullName evidence="16">PanK-III</fullName>
    </alternativeName>
    <alternativeName>
        <fullName evidence="16">Pantothenic acid kinase</fullName>
    </alternativeName>
</protein>
<evidence type="ECO:0000256" key="5">
    <source>
        <dbReference type="ARBA" id="ARBA00011738"/>
    </source>
</evidence>
<keyword evidence="11 16" id="KW-0067">ATP-binding</keyword>
<dbReference type="HAMAP" id="MF_01274">
    <property type="entry name" value="Pantothen_kinase_3"/>
    <property type="match status" value="1"/>
</dbReference>
<dbReference type="UniPathway" id="UPA00241">
    <property type="reaction ID" value="UER00352"/>
</dbReference>
<dbReference type="EMBL" id="CP002086">
    <property type="protein sequence ID" value="ADJ27163.1"/>
    <property type="molecule type" value="Genomic_DNA"/>
</dbReference>
<evidence type="ECO:0000313" key="18">
    <source>
        <dbReference type="Proteomes" id="UP000000393"/>
    </source>
</evidence>
<keyword evidence="10 16" id="KW-0418">Kinase</keyword>
<feature type="binding site" evidence="16">
    <location>
        <begin position="101"/>
        <end position="104"/>
    </location>
    <ligand>
        <name>substrate</name>
    </ligand>
</feature>
<evidence type="ECO:0000256" key="15">
    <source>
        <dbReference type="ARBA" id="ARBA00040883"/>
    </source>
</evidence>
<dbReference type="NCBIfam" id="NF009866">
    <property type="entry name" value="PRK13328.1-2"/>
    <property type="match status" value="1"/>
</dbReference>
<dbReference type="Proteomes" id="UP000000393">
    <property type="component" value="Chromosome"/>
</dbReference>
<dbReference type="InterPro" id="IPR043129">
    <property type="entry name" value="ATPase_NBD"/>
</dbReference>
<comment type="pathway">
    <text evidence="4 16">Cofactor biosynthesis; coenzyme A biosynthesis; CoA from (R)-pantothenate: step 1/5.</text>
</comment>
<dbReference type="InterPro" id="IPR004619">
    <property type="entry name" value="Type_III_PanK"/>
</dbReference>
<keyword evidence="7 16" id="KW-0963">Cytoplasm</keyword>
<feature type="binding site" evidence="16">
    <location>
        <position position="128"/>
    </location>
    <ligand>
        <name>K(+)</name>
        <dbReference type="ChEBI" id="CHEBI:29103"/>
    </ligand>
</feature>
<evidence type="ECO:0000256" key="6">
    <source>
        <dbReference type="ARBA" id="ARBA00012102"/>
    </source>
</evidence>
<comment type="cofactor">
    <cofactor evidence="2">
        <name>K(+)</name>
        <dbReference type="ChEBI" id="CHEBI:29103"/>
    </cofactor>
</comment>
<evidence type="ECO:0000256" key="12">
    <source>
        <dbReference type="ARBA" id="ARBA00022958"/>
    </source>
</evidence>
<evidence type="ECO:0000256" key="9">
    <source>
        <dbReference type="ARBA" id="ARBA00022741"/>
    </source>
</evidence>
<evidence type="ECO:0000256" key="11">
    <source>
        <dbReference type="ARBA" id="ARBA00022840"/>
    </source>
</evidence>
<dbReference type="PANTHER" id="PTHR34265">
    <property type="entry name" value="TYPE III PANTOTHENATE KINASE"/>
    <property type="match status" value="1"/>
</dbReference>
<comment type="subunit">
    <text evidence="5 16">Homodimer.</text>
</comment>
<evidence type="ECO:0000256" key="3">
    <source>
        <dbReference type="ARBA" id="ARBA00004496"/>
    </source>
</evidence>
<evidence type="ECO:0000256" key="7">
    <source>
        <dbReference type="ARBA" id="ARBA00022490"/>
    </source>
</evidence>
<sequence>MILLVDIGNSRIKWARLDGGKPADMGAVARGKTGIKRVLSKAWKEFDDVNRIVVANVGGPKVAEQLEQWLQTHWQIAPEFLTARSNGYGIRNAYSKPETLGIDRWLGLVAARQRYRGGDRKKAVCIVDCGSAITLDVLAADGKHLGGLIIPGLAMMPKLLTDHTAVINETTEEALEYSLLASTTGTAVSAGALYGAVAFIDRVSHDVAVEMKGEPKRVITGGDAPRVLPLLRDKYEHLPDLVLRGLARVAKDTSKVRRETGLDCVTQ</sequence>
<keyword evidence="9 16" id="KW-0547">Nucleotide-binding</keyword>
<keyword evidence="13 16" id="KW-0173">Coenzyme A biosynthesis</keyword>
<dbReference type="eggNOG" id="COG1521">
    <property type="taxonomic scope" value="Bacteria"/>
</dbReference>
<evidence type="ECO:0000256" key="2">
    <source>
        <dbReference type="ARBA" id="ARBA00001958"/>
    </source>
</evidence>
<dbReference type="NCBIfam" id="TIGR00671">
    <property type="entry name" value="baf"/>
    <property type="match status" value="1"/>
</dbReference>
<accession>D8K8V3</accession>
<dbReference type="AlphaFoldDB" id="D8K8V3"/>